<dbReference type="PATRIC" id="fig|1685125.3.peg.38"/>
<feature type="domain" description="Thymidylate kinase-like" evidence="9">
    <location>
        <begin position="3"/>
        <end position="179"/>
    </location>
</feature>
<protein>
    <recommendedName>
        <fullName evidence="8">Probable thymidylate kinase</fullName>
        <ecNumber evidence="8">2.7.4.9</ecNumber>
    </recommendedName>
    <alternativeName>
        <fullName evidence="8">dTMP kinase</fullName>
    </alternativeName>
</protein>
<dbReference type="GO" id="GO:0005737">
    <property type="term" value="C:cytoplasm"/>
    <property type="evidence" value="ECO:0007669"/>
    <property type="project" value="TreeGrafter"/>
</dbReference>
<keyword evidence="3 8" id="KW-0545">Nucleotide biosynthesis</keyword>
<dbReference type="GO" id="GO:0006227">
    <property type="term" value="P:dUDP biosynthetic process"/>
    <property type="evidence" value="ECO:0007669"/>
    <property type="project" value="TreeGrafter"/>
</dbReference>
<keyword evidence="4 8" id="KW-0547">Nucleotide-binding</keyword>
<gene>
    <name evidence="8" type="primary">tmk</name>
    <name evidence="10" type="ORF">AC478_00355</name>
</gene>
<evidence type="ECO:0000313" key="10">
    <source>
        <dbReference type="EMBL" id="KON32379.1"/>
    </source>
</evidence>
<dbReference type="Pfam" id="PF02223">
    <property type="entry name" value="Thymidylate_kin"/>
    <property type="match status" value="1"/>
</dbReference>
<keyword evidence="5 8" id="KW-0418">Kinase</keyword>
<dbReference type="Gene3D" id="3.40.50.300">
    <property type="entry name" value="P-loop containing nucleotide triphosphate hydrolases"/>
    <property type="match status" value="1"/>
</dbReference>
<comment type="catalytic activity">
    <reaction evidence="7 8">
        <text>dTMP + ATP = dTDP + ADP</text>
        <dbReference type="Rhea" id="RHEA:13517"/>
        <dbReference type="ChEBI" id="CHEBI:30616"/>
        <dbReference type="ChEBI" id="CHEBI:58369"/>
        <dbReference type="ChEBI" id="CHEBI:63528"/>
        <dbReference type="ChEBI" id="CHEBI:456216"/>
        <dbReference type="EC" id="2.7.4.9"/>
    </reaction>
</comment>
<comment type="caution">
    <text evidence="10">The sequence shown here is derived from an EMBL/GenBank/DDBJ whole genome shotgun (WGS) entry which is preliminary data.</text>
</comment>
<dbReference type="InterPro" id="IPR039430">
    <property type="entry name" value="Thymidylate_kin-like_dom"/>
</dbReference>
<keyword evidence="6 8" id="KW-0067">ATP-binding</keyword>
<feature type="binding site" evidence="8">
    <location>
        <begin position="5"/>
        <end position="12"/>
    </location>
    <ligand>
        <name>ATP</name>
        <dbReference type="ChEBI" id="CHEBI:30616"/>
    </ligand>
</feature>
<evidence type="ECO:0000256" key="4">
    <source>
        <dbReference type="ARBA" id="ARBA00022741"/>
    </source>
</evidence>
<dbReference type="PANTHER" id="PTHR10344:SF4">
    <property type="entry name" value="UMP-CMP KINASE 2, MITOCHONDRIAL"/>
    <property type="match status" value="1"/>
</dbReference>
<dbReference type="PANTHER" id="PTHR10344">
    <property type="entry name" value="THYMIDYLATE KINASE"/>
    <property type="match status" value="1"/>
</dbReference>
<evidence type="ECO:0000256" key="5">
    <source>
        <dbReference type="ARBA" id="ARBA00022777"/>
    </source>
</evidence>
<dbReference type="CDD" id="cd01672">
    <property type="entry name" value="TMPK"/>
    <property type="match status" value="1"/>
</dbReference>
<comment type="similarity">
    <text evidence="1 8">Belongs to the thymidylate kinase family.</text>
</comment>
<dbReference type="GO" id="GO:0004798">
    <property type="term" value="F:dTMP kinase activity"/>
    <property type="evidence" value="ECO:0007669"/>
    <property type="project" value="UniProtKB-UniRule"/>
</dbReference>
<dbReference type="GO" id="GO:0005524">
    <property type="term" value="F:ATP binding"/>
    <property type="evidence" value="ECO:0007669"/>
    <property type="project" value="UniProtKB-UniRule"/>
</dbReference>
<dbReference type="InterPro" id="IPR018095">
    <property type="entry name" value="Thymidylate_kin_CS"/>
</dbReference>
<dbReference type="NCBIfam" id="TIGR00041">
    <property type="entry name" value="DTMP_kinase"/>
    <property type="match status" value="1"/>
</dbReference>
<reference evidence="11" key="1">
    <citation type="submission" date="2015-06" db="EMBL/GenBank/DDBJ databases">
        <title>New insights into the roles of widespread benthic archaea in carbon and nitrogen cycling.</title>
        <authorList>
            <person name="Lazar C.S."/>
            <person name="Baker B.J."/>
            <person name="Seitz K.W."/>
            <person name="Hyde A.S."/>
            <person name="Dick G.J."/>
            <person name="Hinrichs K.-U."/>
            <person name="Teske A.P."/>
        </authorList>
    </citation>
    <scope>NUCLEOTIDE SEQUENCE [LARGE SCALE GENOMIC DNA]</scope>
</reference>
<dbReference type="EMBL" id="LFWV01000003">
    <property type="protein sequence ID" value="KON32379.1"/>
    <property type="molecule type" value="Genomic_DNA"/>
</dbReference>
<evidence type="ECO:0000256" key="6">
    <source>
        <dbReference type="ARBA" id="ARBA00022840"/>
    </source>
</evidence>
<dbReference type="Proteomes" id="UP000054016">
    <property type="component" value="Unassembled WGS sequence"/>
</dbReference>
<evidence type="ECO:0000313" key="11">
    <source>
        <dbReference type="Proteomes" id="UP000054016"/>
    </source>
</evidence>
<proteinExistence type="inferred from homology"/>
<evidence type="ECO:0000256" key="3">
    <source>
        <dbReference type="ARBA" id="ARBA00022727"/>
    </source>
</evidence>
<dbReference type="InterPro" id="IPR027417">
    <property type="entry name" value="P-loop_NTPase"/>
</dbReference>
<evidence type="ECO:0000256" key="8">
    <source>
        <dbReference type="HAMAP-Rule" id="MF_00165"/>
    </source>
</evidence>
<evidence type="ECO:0000256" key="7">
    <source>
        <dbReference type="ARBA" id="ARBA00048743"/>
    </source>
</evidence>
<dbReference type="InterPro" id="IPR018094">
    <property type="entry name" value="Thymidylate_kinase"/>
</dbReference>
<sequence length="194" mass="21935">MCFEGLDGCGKTTQAKLLTKKLGKSNRAVYTAEPSRGKIGTYIRESYLYGEKRLSIVLEALLFAADRIEHVENEVIPALNEGHLVISDRYIYSSLAYQGAAGLSLEWIENVNEYALKPDLALFIDVNPKTVMGRLKPEKSVMEDLETQKKVRETYFKFVEDGRLTRIDGDKSEKQVAKEVYEVVTKFLTSLTKV</sequence>
<evidence type="ECO:0000256" key="1">
    <source>
        <dbReference type="ARBA" id="ARBA00009776"/>
    </source>
</evidence>
<dbReference type="AlphaFoldDB" id="A0A0M0BV98"/>
<evidence type="ECO:0000256" key="2">
    <source>
        <dbReference type="ARBA" id="ARBA00022679"/>
    </source>
</evidence>
<dbReference type="SUPFAM" id="SSF52540">
    <property type="entry name" value="P-loop containing nucleoside triphosphate hydrolases"/>
    <property type="match status" value="1"/>
</dbReference>
<name>A0A0M0BV98_9ARCH</name>
<organism evidence="10 11">
    <name type="scientific">miscellaneous Crenarchaeota group-1 archaeon SG8-32-3</name>
    <dbReference type="NCBI Taxonomy" id="1685125"/>
    <lineage>
        <taxon>Archaea</taxon>
        <taxon>Candidatus Bathyarchaeota</taxon>
        <taxon>MCG-1</taxon>
    </lineage>
</organism>
<dbReference type="EC" id="2.7.4.9" evidence="8"/>
<keyword evidence="2 8" id="KW-0808">Transferase</keyword>
<dbReference type="HAMAP" id="MF_00165">
    <property type="entry name" value="Thymidylate_kinase"/>
    <property type="match status" value="1"/>
</dbReference>
<dbReference type="GO" id="GO:0006233">
    <property type="term" value="P:dTDP biosynthetic process"/>
    <property type="evidence" value="ECO:0007669"/>
    <property type="project" value="InterPro"/>
</dbReference>
<evidence type="ECO:0000259" key="9">
    <source>
        <dbReference type="Pfam" id="PF02223"/>
    </source>
</evidence>
<dbReference type="GO" id="GO:0006235">
    <property type="term" value="P:dTTP biosynthetic process"/>
    <property type="evidence" value="ECO:0007669"/>
    <property type="project" value="UniProtKB-UniRule"/>
</dbReference>
<accession>A0A0M0BV98</accession>
<dbReference type="PROSITE" id="PS01331">
    <property type="entry name" value="THYMIDYLATE_KINASE"/>
    <property type="match status" value="1"/>
</dbReference>